<dbReference type="Pfam" id="PF13499">
    <property type="entry name" value="EF-hand_7"/>
    <property type="match status" value="1"/>
</dbReference>
<name>A0AAN9WFW7_9ORTH</name>
<dbReference type="GO" id="GO:0016460">
    <property type="term" value="C:myosin II complex"/>
    <property type="evidence" value="ECO:0007669"/>
    <property type="project" value="TreeGrafter"/>
</dbReference>
<keyword evidence="3" id="KW-1185">Reference proteome</keyword>
<accession>A0AAN9WFW7</accession>
<proteinExistence type="predicted"/>
<dbReference type="AlphaFoldDB" id="A0AAN9WFW7"/>
<dbReference type="PANTHER" id="PTHR23048">
    <property type="entry name" value="MYOSIN LIGHT CHAIN 1, 3"/>
    <property type="match status" value="1"/>
</dbReference>
<dbReference type="InterPro" id="IPR050230">
    <property type="entry name" value="CALM/Myosin/TropC-like"/>
</dbReference>
<evidence type="ECO:0000259" key="1">
    <source>
        <dbReference type="PROSITE" id="PS50222"/>
    </source>
</evidence>
<dbReference type="FunFam" id="1.10.238.10:FF:000001">
    <property type="entry name" value="Calmodulin 1"/>
    <property type="match status" value="1"/>
</dbReference>
<reference evidence="2 3" key="1">
    <citation type="submission" date="2024-03" db="EMBL/GenBank/DDBJ databases">
        <title>The genome assembly and annotation of the cricket Gryllus longicercus Weissman &amp; Gray.</title>
        <authorList>
            <person name="Szrajer S."/>
            <person name="Gray D."/>
            <person name="Ylla G."/>
        </authorList>
    </citation>
    <scope>NUCLEOTIDE SEQUENCE [LARGE SCALE GENOMIC DNA]</scope>
    <source>
        <strain evidence="2">DAG 2021-001</strain>
        <tissue evidence="2">Whole body minus gut</tissue>
    </source>
</reference>
<feature type="domain" description="EF-hand" evidence="1">
    <location>
        <begin position="89"/>
        <end position="124"/>
    </location>
</feature>
<dbReference type="EMBL" id="JAZDUA010000032">
    <property type="protein sequence ID" value="KAK7871899.1"/>
    <property type="molecule type" value="Genomic_DNA"/>
</dbReference>
<evidence type="ECO:0000313" key="3">
    <source>
        <dbReference type="Proteomes" id="UP001378592"/>
    </source>
</evidence>
<dbReference type="SUPFAM" id="SSF47473">
    <property type="entry name" value="EF-hand"/>
    <property type="match status" value="1"/>
</dbReference>
<dbReference type="Gene3D" id="1.10.238.10">
    <property type="entry name" value="EF-hand"/>
    <property type="match status" value="2"/>
</dbReference>
<dbReference type="InterPro" id="IPR011992">
    <property type="entry name" value="EF-hand-dom_pair"/>
</dbReference>
<gene>
    <name evidence="2" type="ORF">R5R35_009708</name>
</gene>
<dbReference type="Proteomes" id="UP001378592">
    <property type="component" value="Unassembled WGS sequence"/>
</dbReference>
<evidence type="ECO:0000313" key="2">
    <source>
        <dbReference type="EMBL" id="KAK7871899.1"/>
    </source>
</evidence>
<dbReference type="GO" id="GO:0005509">
    <property type="term" value="F:calcium ion binding"/>
    <property type="evidence" value="ECO:0007669"/>
    <property type="project" value="InterPro"/>
</dbReference>
<sequence length="174" mass="20310">MSTEFTHLQKQWIFRFAFLAGLKEVFEVYESQDGKISAKDIGDVLRALEENPTQATIRRFTEQYRPEERVSFDEFLVIYEAVTKNRLTETAEDFIESFRHFDKKGNGNIPHEDLRELLTHHGDKLTRGEVDQLLRREMDDHGNVNIEKFVKKIMANDDEDEGEKSDICTAQGHS</sequence>
<organism evidence="2 3">
    <name type="scientific">Gryllus longicercus</name>
    <dbReference type="NCBI Taxonomy" id="2509291"/>
    <lineage>
        <taxon>Eukaryota</taxon>
        <taxon>Metazoa</taxon>
        <taxon>Ecdysozoa</taxon>
        <taxon>Arthropoda</taxon>
        <taxon>Hexapoda</taxon>
        <taxon>Insecta</taxon>
        <taxon>Pterygota</taxon>
        <taxon>Neoptera</taxon>
        <taxon>Polyneoptera</taxon>
        <taxon>Orthoptera</taxon>
        <taxon>Ensifera</taxon>
        <taxon>Gryllidea</taxon>
        <taxon>Grylloidea</taxon>
        <taxon>Gryllidae</taxon>
        <taxon>Gryllinae</taxon>
        <taxon>Gryllus</taxon>
    </lineage>
</organism>
<dbReference type="PROSITE" id="PS50222">
    <property type="entry name" value="EF_HAND_2"/>
    <property type="match status" value="1"/>
</dbReference>
<dbReference type="InterPro" id="IPR002048">
    <property type="entry name" value="EF_hand_dom"/>
</dbReference>
<dbReference type="PANTHER" id="PTHR23048:SF49">
    <property type="entry name" value="FI08416P-RELATED"/>
    <property type="match status" value="1"/>
</dbReference>
<protein>
    <recommendedName>
        <fullName evidence="1">EF-hand domain-containing protein</fullName>
    </recommendedName>
</protein>
<comment type="caution">
    <text evidence="2">The sequence shown here is derived from an EMBL/GenBank/DDBJ whole genome shotgun (WGS) entry which is preliminary data.</text>
</comment>